<name>A0A7C9CG36_OPUST</name>
<sequence length="99" mass="11324">MPLEPFVDLLPMDVFQLKQTSLRGASASDHTMGSYPKLFAMDIPSMIHHVFPSLADSPFRRVVRIIMNLPSRLSEQFYRPYEHIQLLLQVSHIVGCISL</sequence>
<evidence type="ECO:0000313" key="1">
    <source>
        <dbReference type="EMBL" id="MBA4617481.1"/>
    </source>
</evidence>
<reference evidence="1" key="2">
    <citation type="submission" date="2020-07" db="EMBL/GenBank/DDBJ databases">
        <authorList>
            <person name="Vera ALvarez R."/>
            <person name="Arias-Moreno D.M."/>
            <person name="Jimenez-Jacinto V."/>
            <person name="Jimenez-Bremont J.F."/>
            <person name="Swaminathan K."/>
            <person name="Moose S.P."/>
            <person name="Guerrero-Gonzalez M.L."/>
            <person name="Marino-Ramirez L."/>
            <person name="Landsman D."/>
            <person name="Rodriguez-Kessler M."/>
            <person name="Delgado-Sanchez P."/>
        </authorList>
    </citation>
    <scope>NUCLEOTIDE SEQUENCE</scope>
    <source>
        <tissue evidence="1">Cladode</tissue>
    </source>
</reference>
<dbReference type="AlphaFoldDB" id="A0A7C9CG36"/>
<accession>A0A7C9CG36</accession>
<reference evidence="1" key="1">
    <citation type="journal article" date="2013" name="J. Plant Res.">
        <title>Effect of fungi and light on seed germination of three Opuntia species from semiarid lands of central Mexico.</title>
        <authorList>
            <person name="Delgado-Sanchez P."/>
            <person name="Jimenez-Bremont J.F."/>
            <person name="Guerrero-Gonzalez Mde L."/>
            <person name="Flores J."/>
        </authorList>
    </citation>
    <scope>NUCLEOTIDE SEQUENCE</scope>
    <source>
        <tissue evidence="1">Cladode</tissue>
    </source>
</reference>
<dbReference type="EMBL" id="GISG01016711">
    <property type="protein sequence ID" value="MBA4617484.1"/>
    <property type="molecule type" value="Transcribed_RNA"/>
</dbReference>
<protein>
    <submittedName>
        <fullName evidence="1">Uncharacterized protein</fullName>
    </submittedName>
</protein>
<organism evidence="1">
    <name type="scientific">Opuntia streptacantha</name>
    <name type="common">Prickly pear cactus</name>
    <name type="synonym">Opuntia cardona</name>
    <dbReference type="NCBI Taxonomy" id="393608"/>
    <lineage>
        <taxon>Eukaryota</taxon>
        <taxon>Viridiplantae</taxon>
        <taxon>Streptophyta</taxon>
        <taxon>Embryophyta</taxon>
        <taxon>Tracheophyta</taxon>
        <taxon>Spermatophyta</taxon>
        <taxon>Magnoliopsida</taxon>
        <taxon>eudicotyledons</taxon>
        <taxon>Gunneridae</taxon>
        <taxon>Pentapetalae</taxon>
        <taxon>Caryophyllales</taxon>
        <taxon>Cactineae</taxon>
        <taxon>Cactaceae</taxon>
        <taxon>Opuntioideae</taxon>
        <taxon>Opuntia</taxon>
    </lineage>
</organism>
<proteinExistence type="predicted"/>
<dbReference type="EMBL" id="GISG01016703">
    <property type="protein sequence ID" value="MBA4617481.1"/>
    <property type="molecule type" value="Transcribed_RNA"/>
</dbReference>